<evidence type="ECO:0000313" key="4">
    <source>
        <dbReference type="EMBL" id="NEN07972.1"/>
    </source>
</evidence>
<dbReference type="GO" id="GO:0046872">
    <property type="term" value="F:metal ion binding"/>
    <property type="evidence" value="ECO:0007669"/>
    <property type="project" value="UniProtKB-KW"/>
</dbReference>
<gene>
    <name evidence="4" type="ORF">G3T36_19110</name>
</gene>
<dbReference type="Proteomes" id="UP000474967">
    <property type="component" value="Unassembled WGS sequence"/>
</dbReference>
<protein>
    <submittedName>
        <fullName evidence="4">Fumarylacetoacetate hydrolase family protein</fullName>
    </submittedName>
</protein>
<organism evidence="4 5">
    <name type="scientific">Leifsonia tongyongensis</name>
    <dbReference type="NCBI Taxonomy" id="1268043"/>
    <lineage>
        <taxon>Bacteria</taxon>
        <taxon>Bacillati</taxon>
        <taxon>Actinomycetota</taxon>
        <taxon>Actinomycetes</taxon>
        <taxon>Micrococcales</taxon>
        <taxon>Microbacteriaceae</taxon>
        <taxon>Leifsonia</taxon>
    </lineage>
</organism>
<proteinExistence type="inferred from homology"/>
<comment type="similarity">
    <text evidence="1">Belongs to the FAH family.</text>
</comment>
<keyword evidence="4" id="KW-0378">Hydrolase</keyword>
<dbReference type="Pfam" id="PF01557">
    <property type="entry name" value="FAA_hydrolase"/>
    <property type="match status" value="1"/>
</dbReference>
<dbReference type="RefSeq" id="WP_163291474.1">
    <property type="nucleotide sequence ID" value="NZ_JAAGWY010000006.1"/>
</dbReference>
<dbReference type="GO" id="GO:0016853">
    <property type="term" value="F:isomerase activity"/>
    <property type="evidence" value="ECO:0007669"/>
    <property type="project" value="UniProtKB-ARBA"/>
</dbReference>
<dbReference type="Gene3D" id="3.90.850.10">
    <property type="entry name" value="Fumarylacetoacetase-like, C-terminal domain"/>
    <property type="match status" value="1"/>
</dbReference>
<reference evidence="4 5" key="1">
    <citation type="journal article" date="2014" name="J. Microbiol.">
        <title>Diaminobutyricibacter tongyongensis gen. nov., sp. nov. and Homoserinibacter gongjuensis gen. nov., sp. nov. belong to the family Microbacteriaceae.</title>
        <authorList>
            <person name="Kim S.J."/>
            <person name="Ahn J.H."/>
            <person name="Weon H.Y."/>
            <person name="Hamada M."/>
            <person name="Suzuki K."/>
            <person name="Kwon S.W."/>
        </authorList>
    </citation>
    <scope>NUCLEOTIDE SEQUENCE [LARGE SCALE GENOMIC DNA]</scope>
    <source>
        <strain evidence="4 5">NBRC 108724</strain>
    </source>
</reference>
<accession>A0A6L9Y2R5</accession>
<dbReference type="SUPFAM" id="SSF56529">
    <property type="entry name" value="FAH"/>
    <property type="match status" value="1"/>
</dbReference>
<dbReference type="FunFam" id="3.90.850.10:FF:000002">
    <property type="entry name" value="2-hydroxyhepta-2,4-diene-1,7-dioate isomerase"/>
    <property type="match status" value="1"/>
</dbReference>
<dbReference type="GO" id="GO:0019752">
    <property type="term" value="P:carboxylic acid metabolic process"/>
    <property type="evidence" value="ECO:0007669"/>
    <property type="project" value="UniProtKB-ARBA"/>
</dbReference>
<keyword evidence="2" id="KW-0479">Metal-binding</keyword>
<keyword evidence="5" id="KW-1185">Reference proteome</keyword>
<name>A0A6L9Y2R5_9MICO</name>
<dbReference type="EMBL" id="JAAGWY010000006">
    <property type="protein sequence ID" value="NEN07972.1"/>
    <property type="molecule type" value="Genomic_DNA"/>
</dbReference>
<dbReference type="AlphaFoldDB" id="A0A6L9Y2R5"/>
<sequence length="296" mass="31260">MKIANIGGRAVLVGDTSVLDVHAASDGAFGPDVQEVYERWDAFRAWADGVTITRGSPGESALPAPTEFDAVVPRPRQVFAVGLNYRAHALESGLELPDAPLVFTKFPASIAAPVGILELPTDQVDWEVELTVVIGREARRVTPAAAWDHVAGLTAAQDYSARDVQLAGGSAPQFSVGKSFAGFLPLGPVLTTPDEYPDRDDIELSCRVNGETVQSSTTADLIFPVPELVSYLSHVLTLYPGDLILTGTPSGVGLGMKPPRYLRPGDVVDTVVAGVGSLQQHCVAPEVAFHAALQQA</sequence>
<evidence type="ECO:0000313" key="5">
    <source>
        <dbReference type="Proteomes" id="UP000474967"/>
    </source>
</evidence>
<comment type="caution">
    <text evidence="4">The sequence shown here is derived from an EMBL/GenBank/DDBJ whole genome shotgun (WGS) entry which is preliminary data.</text>
</comment>
<dbReference type="InterPro" id="IPR011234">
    <property type="entry name" value="Fumarylacetoacetase-like_C"/>
</dbReference>
<dbReference type="GO" id="GO:0016787">
    <property type="term" value="F:hydrolase activity"/>
    <property type="evidence" value="ECO:0007669"/>
    <property type="project" value="UniProtKB-KW"/>
</dbReference>
<feature type="domain" description="Fumarylacetoacetase-like C-terminal" evidence="3">
    <location>
        <begin position="78"/>
        <end position="281"/>
    </location>
</feature>
<evidence type="ECO:0000256" key="2">
    <source>
        <dbReference type="ARBA" id="ARBA00022723"/>
    </source>
</evidence>
<dbReference type="InterPro" id="IPR051121">
    <property type="entry name" value="FAH"/>
</dbReference>
<dbReference type="PANTHER" id="PTHR42796:SF4">
    <property type="entry name" value="FUMARYLACETOACETATE HYDROLASE DOMAIN-CONTAINING PROTEIN 2A"/>
    <property type="match status" value="1"/>
</dbReference>
<evidence type="ECO:0000256" key="1">
    <source>
        <dbReference type="ARBA" id="ARBA00010211"/>
    </source>
</evidence>
<dbReference type="InterPro" id="IPR036663">
    <property type="entry name" value="Fumarylacetoacetase_C_sf"/>
</dbReference>
<dbReference type="PANTHER" id="PTHR42796">
    <property type="entry name" value="FUMARYLACETOACETATE HYDROLASE DOMAIN-CONTAINING PROTEIN 2A-RELATED"/>
    <property type="match status" value="1"/>
</dbReference>
<evidence type="ECO:0000259" key="3">
    <source>
        <dbReference type="Pfam" id="PF01557"/>
    </source>
</evidence>